<dbReference type="GO" id="GO:0022857">
    <property type="term" value="F:transmembrane transporter activity"/>
    <property type="evidence" value="ECO:0007669"/>
    <property type="project" value="InterPro"/>
</dbReference>
<name>A0A1E3H730_9HYPH</name>
<dbReference type="PROSITE" id="PS50850">
    <property type="entry name" value="MFS"/>
    <property type="match status" value="1"/>
</dbReference>
<evidence type="ECO:0000256" key="3">
    <source>
        <dbReference type="ARBA" id="ARBA00023136"/>
    </source>
</evidence>
<evidence type="ECO:0000259" key="5">
    <source>
        <dbReference type="PROSITE" id="PS50850"/>
    </source>
</evidence>
<evidence type="ECO:0000313" key="6">
    <source>
        <dbReference type="EMBL" id="ODN71576.1"/>
    </source>
</evidence>
<dbReference type="GO" id="GO:0005886">
    <property type="term" value="C:plasma membrane"/>
    <property type="evidence" value="ECO:0007669"/>
    <property type="project" value="TreeGrafter"/>
</dbReference>
<reference evidence="6 7" key="1">
    <citation type="submission" date="2016-07" db="EMBL/GenBank/DDBJ databases">
        <title>Draft Genome Sequence of Methylobrevis pamukkalensis PK2.</title>
        <authorList>
            <person name="Vasilenko O.V."/>
            <person name="Doronina N.V."/>
            <person name="Shmareva M.N."/>
            <person name="Tarlachkov S.V."/>
            <person name="Mustakhimov I."/>
            <person name="Trotsenko Y.A."/>
        </authorList>
    </citation>
    <scope>NUCLEOTIDE SEQUENCE [LARGE SCALE GENOMIC DNA]</scope>
    <source>
        <strain evidence="6 7">PK2</strain>
    </source>
</reference>
<feature type="transmembrane region" description="Helical" evidence="4">
    <location>
        <begin position="113"/>
        <end position="131"/>
    </location>
</feature>
<dbReference type="RefSeq" id="WP_069306100.1">
    <property type="nucleotide sequence ID" value="NZ_MCRJ01000018.1"/>
</dbReference>
<evidence type="ECO:0000256" key="1">
    <source>
        <dbReference type="ARBA" id="ARBA00022692"/>
    </source>
</evidence>
<dbReference type="EMBL" id="MCRJ01000018">
    <property type="protein sequence ID" value="ODN71576.1"/>
    <property type="molecule type" value="Genomic_DNA"/>
</dbReference>
<dbReference type="InterPro" id="IPR036259">
    <property type="entry name" value="MFS_trans_sf"/>
</dbReference>
<dbReference type="PANTHER" id="PTHR43129:SF1">
    <property type="entry name" value="FOSMIDOMYCIN RESISTANCE PROTEIN"/>
    <property type="match status" value="1"/>
</dbReference>
<proteinExistence type="predicted"/>
<keyword evidence="2 4" id="KW-1133">Transmembrane helix</keyword>
<evidence type="ECO:0000256" key="2">
    <source>
        <dbReference type="ARBA" id="ARBA00022989"/>
    </source>
</evidence>
<organism evidence="6 7">
    <name type="scientific">Methylobrevis pamukkalensis</name>
    <dbReference type="NCBI Taxonomy" id="1439726"/>
    <lineage>
        <taxon>Bacteria</taxon>
        <taxon>Pseudomonadati</taxon>
        <taxon>Pseudomonadota</taxon>
        <taxon>Alphaproteobacteria</taxon>
        <taxon>Hyphomicrobiales</taxon>
        <taxon>Pleomorphomonadaceae</taxon>
        <taxon>Methylobrevis</taxon>
    </lineage>
</organism>
<dbReference type="SUPFAM" id="SSF103473">
    <property type="entry name" value="MFS general substrate transporter"/>
    <property type="match status" value="1"/>
</dbReference>
<feature type="domain" description="Major facilitator superfamily (MFS) profile" evidence="5">
    <location>
        <begin position="26"/>
        <end position="406"/>
    </location>
</feature>
<dbReference type="Proteomes" id="UP000094622">
    <property type="component" value="Unassembled WGS sequence"/>
</dbReference>
<evidence type="ECO:0000256" key="4">
    <source>
        <dbReference type="SAM" id="Phobius"/>
    </source>
</evidence>
<feature type="transmembrane region" description="Helical" evidence="4">
    <location>
        <begin position="152"/>
        <end position="173"/>
    </location>
</feature>
<keyword evidence="1 4" id="KW-0812">Transmembrane</keyword>
<dbReference type="AlphaFoldDB" id="A0A1E3H730"/>
<sequence length="409" mass="42894">MPAAPSVAVSPVATPPAAAESTTFLILAVLAAGHLVNDMMQSLVAAIYPVLKVNFALDFGQIGVLTMSYQITASLLQPVIGLYTDRRPLPYALFVGMGFITAGLLLLAAAPSYGVLLVAAVSIGIGSAIFHPDASRMVRLASGGRHGLAQSLFQVGGNFGTALGPLAAALVVLTYGQSSVAWFAVISLGAMAMLWKVGGWYKRTHLDRPAVASTAPVRAALPKARVVATLFVLGLLVFSKFVYTSSFTSYYTFYLIERFGLSVESAQLHLFAFLGAVAAGTILGGPIGDRIGRRIVIWVSILGVLPFTLLLPHVDLWWTGVLSVVIGVVLASAFPAIVVYAQELVPGRVGMVAGMFFGFAFGVAGIAAATLGEVADAFGIAFVYQICAFLPAIGLLTVFLPDVEGRKRR</sequence>
<accession>A0A1E3H730</accession>
<dbReference type="CDD" id="cd17478">
    <property type="entry name" value="MFS_FsR"/>
    <property type="match status" value="1"/>
</dbReference>
<comment type="caution">
    <text evidence="6">The sequence shown here is derived from an EMBL/GenBank/DDBJ whole genome shotgun (WGS) entry which is preliminary data.</text>
</comment>
<dbReference type="PATRIC" id="fig|1439726.3.peg.1135"/>
<feature type="transmembrane region" description="Helical" evidence="4">
    <location>
        <begin position="88"/>
        <end position="107"/>
    </location>
</feature>
<feature type="transmembrane region" description="Helical" evidence="4">
    <location>
        <begin position="352"/>
        <end position="371"/>
    </location>
</feature>
<feature type="transmembrane region" description="Helical" evidence="4">
    <location>
        <begin position="226"/>
        <end position="246"/>
    </location>
</feature>
<feature type="transmembrane region" description="Helical" evidence="4">
    <location>
        <begin position="179"/>
        <end position="198"/>
    </location>
</feature>
<dbReference type="Pfam" id="PF07690">
    <property type="entry name" value="MFS_1"/>
    <property type="match status" value="1"/>
</dbReference>
<dbReference type="InterPro" id="IPR020846">
    <property type="entry name" value="MFS_dom"/>
</dbReference>
<feature type="transmembrane region" description="Helical" evidence="4">
    <location>
        <begin position="295"/>
        <end position="311"/>
    </location>
</feature>
<dbReference type="PANTHER" id="PTHR43129">
    <property type="entry name" value="FOSMIDOMYCIN RESISTANCE PROTEIN"/>
    <property type="match status" value="1"/>
</dbReference>
<feature type="transmembrane region" description="Helical" evidence="4">
    <location>
        <begin position="266"/>
        <end position="283"/>
    </location>
</feature>
<feature type="transmembrane region" description="Helical" evidence="4">
    <location>
        <begin position="377"/>
        <end position="400"/>
    </location>
</feature>
<dbReference type="InterPro" id="IPR011701">
    <property type="entry name" value="MFS"/>
</dbReference>
<evidence type="ECO:0000313" key="7">
    <source>
        <dbReference type="Proteomes" id="UP000094622"/>
    </source>
</evidence>
<keyword evidence="7" id="KW-1185">Reference proteome</keyword>
<gene>
    <name evidence="6" type="primary">fsr</name>
    <name evidence="6" type="ORF">A6302_01089</name>
</gene>
<keyword evidence="3 4" id="KW-0472">Membrane</keyword>
<dbReference type="Gene3D" id="1.20.1250.20">
    <property type="entry name" value="MFS general substrate transporter like domains"/>
    <property type="match status" value="2"/>
</dbReference>
<feature type="transmembrane region" description="Helical" evidence="4">
    <location>
        <begin position="317"/>
        <end position="340"/>
    </location>
</feature>
<protein>
    <submittedName>
        <fullName evidence="6">Fosmidomycin resistance protein</fullName>
    </submittedName>
</protein>